<proteinExistence type="inferred from homology"/>
<dbReference type="NCBIfam" id="NF001750">
    <property type="entry name" value="PRK00476.1"/>
    <property type="match status" value="1"/>
</dbReference>
<dbReference type="CDD" id="cd00777">
    <property type="entry name" value="AspRS_core"/>
    <property type="match status" value="1"/>
</dbReference>
<keyword evidence="6 8" id="KW-0648">Protein biosynthesis</keyword>
<dbReference type="RefSeq" id="WP_076345278.1">
    <property type="nucleotide sequence ID" value="NZ_FTOO01000002.1"/>
</dbReference>
<evidence type="ECO:0000256" key="8">
    <source>
        <dbReference type="HAMAP-Rule" id="MF_00044"/>
    </source>
</evidence>
<feature type="domain" description="Aminoacyl-transfer RNA synthetases class-II family profile" evidence="9">
    <location>
        <begin position="154"/>
        <end position="567"/>
    </location>
</feature>
<feature type="binding site" evidence="8">
    <location>
        <position position="187"/>
    </location>
    <ligand>
        <name>L-aspartate</name>
        <dbReference type="ChEBI" id="CHEBI:29991"/>
    </ligand>
</feature>
<dbReference type="Pfam" id="PF00152">
    <property type="entry name" value="tRNA-synt_2"/>
    <property type="match status" value="1"/>
</dbReference>
<feature type="binding site" evidence="8">
    <location>
        <position position="233"/>
    </location>
    <ligand>
        <name>L-aspartate</name>
        <dbReference type="ChEBI" id="CHEBI:29991"/>
    </ligand>
</feature>
<comment type="caution">
    <text evidence="8">Lacks conserved residue(s) required for the propagation of feature annotation.</text>
</comment>
<evidence type="ECO:0000256" key="1">
    <source>
        <dbReference type="ARBA" id="ARBA00006303"/>
    </source>
</evidence>
<protein>
    <recommendedName>
        <fullName evidence="8">Aspartate--tRNA ligase</fullName>
        <ecNumber evidence="8">6.1.1.12</ecNumber>
    </recommendedName>
    <alternativeName>
        <fullName evidence="8">Aspartyl-tRNA synthetase</fullName>
        <shortName evidence="8">AspRS</shortName>
    </alternativeName>
</protein>
<dbReference type="GO" id="GO:0003676">
    <property type="term" value="F:nucleic acid binding"/>
    <property type="evidence" value="ECO:0007669"/>
    <property type="project" value="InterPro"/>
</dbReference>
<evidence type="ECO:0000256" key="6">
    <source>
        <dbReference type="ARBA" id="ARBA00022917"/>
    </source>
</evidence>
<evidence type="ECO:0000313" key="10">
    <source>
        <dbReference type="EMBL" id="SIS67468.1"/>
    </source>
</evidence>
<dbReference type="InterPro" id="IPR004115">
    <property type="entry name" value="GAD-like_sf"/>
</dbReference>
<dbReference type="Gene3D" id="3.30.930.10">
    <property type="entry name" value="Bira Bifunctional Protein, Domain 2"/>
    <property type="match status" value="1"/>
</dbReference>
<comment type="catalytic activity">
    <reaction evidence="8">
        <text>tRNA(Asp) + L-aspartate + ATP = L-aspartyl-tRNA(Asp) + AMP + diphosphate</text>
        <dbReference type="Rhea" id="RHEA:19649"/>
        <dbReference type="Rhea" id="RHEA-COMP:9660"/>
        <dbReference type="Rhea" id="RHEA-COMP:9678"/>
        <dbReference type="ChEBI" id="CHEBI:29991"/>
        <dbReference type="ChEBI" id="CHEBI:30616"/>
        <dbReference type="ChEBI" id="CHEBI:33019"/>
        <dbReference type="ChEBI" id="CHEBI:78442"/>
        <dbReference type="ChEBI" id="CHEBI:78516"/>
        <dbReference type="ChEBI" id="CHEBI:456215"/>
        <dbReference type="EC" id="6.1.1.12"/>
    </reaction>
</comment>
<dbReference type="Gene3D" id="2.40.50.140">
    <property type="entry name" value="Nucleic acid-binding proteins"/>
    <property type="match status" value="1"/>
</dbReference>
<dbReference type="SUPFAM" id="SSF55261">
    <property type="entry name" value="GAD domain-like"/>
    <property type="match status" value="1"/>
</dbReference>
<name>A0A1N7L0U0_9BACL</name>
<dbReference type="InterPro" id="IPR004365">
    <property type="entry name" value="NA-bd_OB_tRNA"/>
</dbReference>
<dbReference type="GO" id="GO:0004815">
    <property type="term" value="F:aspartate-tRNA ligase activity"/>
    <property type="evidence" value="ECO:0007669"/>
    <property type="project" value="UniProtKB-UniRule"/>
</dbReference>
<dbReference type="CDD" id="cd04317">
    <property type="entry name" value="EcAspRS_like_N"/>
    <property type="match status" value="1"/>
</dbReference>
<feature type="binding site" evidence="8">
    <location>
        <position position="242"/>
    </location>
    <ligand>
        <name>ATP</name>
        <dbReference type="ChEBI" id="CHEBI:30616"/>
    </ligand>
</feature>
<dbReference type="GO" id="GO:0140096">
    <property type="term" value="F:catalytic activity, acting on a protein"/>
    <property type="evidence" value="ECO:0007669"/>
    <property type="project" value="UniProtKB-ARBA"/>
</dbReference>
<dbReference type="PANTHER" id="PTHR22594">
    <property type="entry name" value="ASPARTYL/LYSYL-TRNA SYNTHETASE"/>
    <property type="match status" value="1"/>
</dbReference>
<dbReference type="PROSITE" id="PS50862">
    <property type="entry name" value="AA_TRNA_LIGASE_II"/>
    <property type="match status" value="1"/>
</dbReference>
<dbReference type="InterPro" id="IPR029351">
    <property type="entry name" value="GAD_dom"/>
</dbReference>
<dbReference type="GO" id="GO:0005737">
    <property type="term" value="C:cytoplasm"/>
    <property type="evidence" value="ECO:0007669"/>
    <property type="project" value="UniProtKB-SubCell"/>
</dbReference>
<evidence type="ECO:0000256" key="2">
    <source>
        <dbReference type="ARBA" id="ARBA00022490"/>
    </source>
</evidence>
<reference evidence="11" key="1">
    <citation type="submission" date="2017-01" db="EMBL/GenBank/DDBJ databases">
        <authorList>
            <person name="Varghese N."/>
            <person name="Submissions S."/>
        </authorList>
    </citation>
    <scope>NUCLEOTIDE SEQUENCE [LARGE SCALE GENOMIC DNA]</scope>
    <source>
        <strain evidence="11">DSM 16176</strain>
    </source>
</reference>
<dbReference type="PANTHER" id="PTHR22594:SF5">
    <property type="entry name" value="ASPARTATE--TRNA LIGASE, MITOCHONDRIAL"/>
    <property type="match status" value="1"/>
</dbReference>
<dbReference type="EMBL" id="FTOO01000002">
    <property type="protein sequence ID" value="SIS67468.1"/>
    <property type="molecule type" value="Genomic_DNA"/>
</dbReference>
<evidence type="ECO:0000256" key="7">
    <source>
        <dbReference type="ARBA" id="ARBA00023146"/>
    </source>
</evidence>
<comment type="function">
    <text evidence="8">Catalyzes the attachment of L-aspartate to tRNA(Asp) in a two-step reaction: L-aspartate is first activated by ATP to form Asp-AMP and then transferred to the acceptor end of tRNA(Asp).</text>
</comment>
<sequence length="600" mass="68100">MVEEKQIAASRWRTHWVADTVRVEPQSEVRLAGWVQRRRDLGSVVFVDLRDRSGIVQLVFDRGRGTSEEAMEVADRLRSEYVVVVDGTVAKRDPDTVNPKIETGQIEVVVRHARIESSAKTPPFYIEDGIQVEEPVRLRYRYLDLRRPEMQRIFALRHQAIRAFRRYLDDRGFLEIETPMLTKSTPEGARDYLVPSRLQPGEFYALPQSPQIFKQLLMVAGFERYYQVARCFRDEDLRADRQPEFTQLDIETSFLPKEELMSMMEEMMASVFKEVAGIDVPRPFLRLPYQEAMDKYGSDKPDLRFGMEMADLADLFEGTSFRVFADVLEKGGVIRALVAPGCASYSRKQTDDLVAFVKPYGLGGLAYVAVQEDGFKSSIAKFFTDDIFRRIAERAGAKPGDLVLIGAGPRDTVLPALGALRLHLGAELGLIDESQFRFAWVTDFPLLSWGEEEKRWVAEHHPFTMPREEDIPLLDTDPGRVRAQAYDMVLNGYEIGGGSMRIYRRDVQEKMFAALGFSPEEAQEKFGFLLNAFEYGTPPHGGIAFGLDRIIMLLTGAKSLRDVIAFPKTASGTDLMVDAPSEVSEAQLEVLHLRVRKTKD</sequence>
<dbReference type="NCBIfam" id="TIGR00459">
    <property type="entry name" value="aspS_bact"/>
    <property type="match status" value="1"/>
</dbReference>
<gene>
    <name evidence="8" type="primary">aspS</name>
    <name evidence="10" type="ORF">SAMN05421799_102330</name>
</gene>
<evidence type="ECO:0000256" key="3">
    <source>
        <dbReference type="ARBA" id="ARBA00022598"/>
    </source>
</evidence>
<dbReference type="InterPro" id="IPR047089">
    <property type="entry name" value="Asp-tRNA-ligase_1_N"/>
</dbReference>
<dbReference type="PRINTS" id="PR01042">
    <property type="entry name" value="TRNASYNTHASP"/>
</dbReference>
<dbReference type="Proteomes" id="UP000186156">
    <property type="component" value="Unassembled WGS sequence"/>
</dbReference>
<evidence type="ECO:0000256" key="5">
    <source>
        <dbReference type="ARBA" id="ARBA00022840"/>
    </source>
</evidence>
<evidence type="ECO:0000256" key="4">
    <source>
        <dbReference type="ARBA" id="ARBA00022741"/>
    </source>
</evidence>
<dbReference type="InterPro" id="IPR004524">
    <property type="entry name" value="Asp-tRNA-ligase_1"/>
</dbReference>
<evidence type="ECO:0000313" key="11">
    <source>
        <dbReference type="Proteomes" id="UP000186156"/>
    </source>
</evidence>
<dbReference type="GO" id="GO:0006422">
    <property type="term" value="P:aspartyl-tRNA aminoacylation"/>
    <property type="evidence" value="ECO:0007669"/>
    <property type="project" value="UniProtKB-UniRule"/>
</dbReference>
<comment type="similarity">
    <text evidence="1 8">Belongs to the class-II aminoacyl-tRNA synthetase family. Type 1 subfamily.</text>
</comment>
<keyword evidence="3 8" id="KW-0436">Ligase</keyword>
<dbReference type="InterPro" id="IPR006195">
    <property type="entry name" value="aa-tRNA-synth_II"/>
</dbReference>
<feature type="region of interest" description="Aspartate" evidence="8">
    <location>
        <begin position="211"/>
        <end position="214"/>
    </location>
</feature>
<dbReference type="Pfam" id="PF01336">
    <property type="entry name" value="tRNA_anti-codon"/>
    <property type="match status" value="1"/>
</dbReference>
<dbReference type="GO" id="GO:0005524">
    <property type="term" value="F:ATP binding"/>
    <property type="evidence" value="ECO:0007669"/>
    <property type="project" value="UniProtKB-UniRule"/>
</dbReference>
<comment type="subunit">
    <text evidence="8">Homodimer.</text>
</comment>
<dbReference type="GO" id="GO:0016740">
    <property type="term" value="F:transferase activity"/>
    <property type="evidence" value="ECO:0007669"/>
    <property type="project" value="UniProtKB-ARBA"/>
</dbReference>
<keyword evidence="7 8" id="KW-0030">Aminoacyl-tRNA synthetase</keyword>
<dbReference type="InterPro" id="IPR045864">
    <property type="entry name" value="aa-tRNA-synth_II/BPL/LPL"/>
</dbReference>
<feature type="binding site" evidence="8">
    <location>
        <position position="460"/>
    </location>
    <ligand>
        <name>L-aspartate</name>
        <dbReference type="ChEBI" id="CHEBI:29991"/>
    </ligand>
</feature>
<dbReference type="SUPFAM" id="SSF50249">
    <property type="entry name" value="Nucleic acid-binding proteins"/>
    <property type="match status" value="1"/>
</dbReference>
<dbReference type="InterPro" id="IPR004364">
    <property type="entry name" value="Aa-tRNA-synt_II"/>
</dbReference>
<dbReference type="HAMAP" id="MF_00044">
    <property type="entry name" value="Asp_tRNA_synth_type1"/>
    <property type="match status" value="1"/>
</dbReference>
<feature type="binding site" evidence="8">
    <location>
        <position position="494"/>
    </location>
    <ligand>
        <name>ATP</name>
        <dbReference type="ChEBI" id="CHEBI:30616"/>
    </ligand>
</feature>
<feature type="binding site" evidence="8">
    <location>
        <begin position="233"/>
        <end position="235"/>
    </location>
    <ligand>
        <name>ATP</name>
        <dbReference type="ChEBI" id="CHEBI:30616"/>
    </ligand>
</feature>
<dbReference type="EC" id="6.1.1.12" evidence="8"/>
<dbReference type="STRING" id="252246.SAMN05421799_102330"/>
<dbReference type="Pfam" id="PF02938">
    <property type="entry name" value="GAD"/>
    <property type="match status" value="1"/>
</dbReference>
<dbReference type="InterPro" id="IPR012340">
    <property type="entry name" value="NA-bd_OB-fold"/>
</dbReference>
<comment type="subcellular location">
    <subcellularLocation>
        <location evidence="8">Cytoplasm</location>
    </subcellularLocation>
</comment>
<feature type="binding site" evidence="8">
    <location>
        <begin position="546"/>
        <end position="549"/>
    </location>
    <ligand>
        <name>ATP</name>
        <dbReference type="ChEBI" id="CHEBI:30616"/>
    </ligand>
</feature>
<organism evidence="10 11">
    <name type="scientific">Alicyclobacillus vulcanalis</name>
    <dbReference type="NCBI Taxonomy" id="252246"/>
    <lineage>
        <taxon>Bacteria</taxon>
        <taxon>Bacillati</taxon>
        <taxon>Bacillota</taxon>
        <taxon>Bacilli</taxon>
        <taxon>Bacillales</taxon>
        <taxon>Alicyclobacillaceae</taxon>
        <taxon>Alicyclobacillus</taxon>
    </lineage>
</organism>
<keyword evidence="4 8" id="KW-0547">Nucleotide-binding</keyword>
<keyword evidence="11" id="KW-1185">Reference proteome</keyword>
<dbReference type="OrthoDB" id="9802326at2"/>
<dbReference type="InterPro" id="IPR002312">
    <property type="entry name" value="Asp/Asn-tRNA-synth_IIb"/>
</dbReference>
<dbReference type="AlphaFoldDB" id="A0A1N7L0U0"/>
<feature type="binding site" evidence="8">
    <location>
        <position position="501"/>
    </location>
    <ligand>
        <name>L-aspartate</name>
        <dbReference type="ChEBI" id="CHEBI:29991"/>
    </ligand>
</feature>
<keyword evidence="2 8" id="KW-0963">Cytoplasm</keyword>
<accession>A0A1N7L0U0</accession>
<dbReference type="Gene3D" id="3.30.1360.30">
    <property type="entry name" value="GAD-like domain"/>
    <property type="match status" value="1"/>
</dbReference>
<dbReference type="InterPro" id="IPR047090">
    <property type="entry name" value="AspRS_core"/>
</dbReference>
<dbReference type="SUPFAM" id="SSF55681">
    <property type="entry name" value="Class II aaRS and biotin synthetases"/>
    <property type="match status" value="1"/>
</dbReference>
<keyword evidence="5 8" id="KW-0067">ATP-binding</keyword>
<evidence type="ECO:0000259" key="9">
    <source>
        <dbReference type="PROSITE" id="PS50862"/>
    </source>
</evidence>